<name>A0A510XV59_9GAMM</name>
<dbReference type="AlphaFoldDB" id="A0A510XV59"/>
<reference evidence="1 2" key="1">
    <citation type="submission" date="2019-07" db="EMBL/GenBank/DDBJ databases">
        <title>Whole genome shotgun sequence of Pseudoalteromonas espejiana NBRC 102222.</title>
        <authorList>
            <person name="Hosoyama A."/>
            <person name="Uohara A."/>
            <person name="Ohji S."/>
            <person name="Ichikawa N."/>
        </authorList>
    </citation>
    <scope>NUCLEOTIDE SEQUENCE [LARGE SCALE GENOMIC DNA]</scope>
    <source>
        <strain evidence="1 2">NBRC 102222</strain>
    </source>
</reference>
<sequence>MMPVTIDAGDVIAGLAFLLSGYATWQTVSFNKKQKSFVESQEKLNNLLLEKENEVAVKEKSADLGASFIKLGSSKYRLKIWNKGSATARNVRIEFPEGNDVVIDLEISDKFPMESFERHQSVELIAAVHMQTKRKHVVRLIWEDDAEVHNEKLSYPTL</sequence>
<dbReference type="EMBL" id="BJUM01000015">
    <property type="protein sequence ID" value="GEK54934.1"/>
    <property type="molecule type" value="Genomic_DNA"/>
</dbReference>
<organism evidence="1 2">
    <name type="scientific">Pseudoalteromonas espejiana</name>
    <dbReference type="NCBI Taxonomy" id="28107"/>
    <lineage>
        <taxon>Bacteria</taxon>
        <taxon>Pseudomonadati</taxon>
        <taxon>Pseudomonadota</taxon>
        <taxon>Gammaproteobacteria</taxon>
        <taxon>Alteromonadales</taxon>
        <taxon>Pseudoalteromonadaceae</taxon>
        <taxon>Pseudoalteromonas</taxon>
    </lineage>
</organism>
<dbReference type="RefSeq" id="WP_245852289.1">
    <property type="nucleotide sequence ID" value="NZ_BJUM01000015.1"/>
</dbReference>
<keyword evidence="2" id="KW-1185">Reference proteome</keyword>
<dbReference type="Proteomes" id="UP000321419">
    <property type="component" value="Unassembled WGS sequence"/>
</dbReference>
<proteinExistence type="predicted"/>
<protein>
    <submittedName>
        <fullName evidence="1">Uncharacterized protein</fullName>
    </submittedName>
</protein>
<evidence type="ECO:0000313" key="1">
    <source>
        <dbReference type="EMBL" id="GEK54934.1"/>
    </source>
</evidence>
<accession>A0A510XV59</accession>
<evidence type="ECO:0000313" key="2">
    <source>
        <dbReference type="Proteomes" id="UP000321419"/>
    </source>
</evidence>
<comment type="caution">
    <text evidence="1">The sequence shown here is derived from an EMBL/GenBank/DDBJ whole genome shotgun (WGS) entry which is preliminary data.</text>
</comment>
<gene>
    <name evidence="1" type="ORF">PES01_17790</name>
</gene>